<dbReference type="NCBIfam" id="NF046040">
    <property type="entry name" value="RelB_antitoxin"/>
    <property type="match status" value="1"/>
</dbReference>
<accession>A0A0Z8JPZ2</accession>
<dbReference type="Pfam" id="PF19807">
    <property type="entry name" value="DUF6290"/>
    <property type="match status" value="1"/>
</dbReference>
<proteinExistence type="predicted"/>
<organism evidence="1 2">
    <name type="scientific">Streptococcus suis</name>
    <dbReference type="NCBI Taxonomy" id="1307"/>
    <lineage>
        <taxon>Bacteria</taxon>
        <taxon>Bacillati</taxon>
        <taxon>Bacillota</taxon>
        <taxon>Bacilli</taxon>
        <taxon>Lactobacillales</taxon>
        <taxon>Streptococcaceae</taxon>
        <taxon>Streptococcus</taxon>
    </lineage>
</organism>
<dbReference type="InterPro" id="IPR046257">
    <property type="entry name" value="DUF6290"/>
</dbReference>
<gene>
    <name evidence="1" type="ORF">ERS132431_01939</name>
</gene>
<evidence type="ECO:0000313" key="2">
    <source>
        <dbReference type="Proteomes" id="UP000071533"/>
    </source>
</evidence>
<dbReference type="RefSeq" id="WP_044689544.1">
    <property type="nucleotide sequence ID" value="NZ_CEHX01000016.1"/>
</dbReference>
<dbReference type="EMBL" id="FIHS01000031">
    <property type="protein sequence ID" value="CYV57944.1"/>
    <property type="molecule type" value="Genomic_DNA"/>
</dbReference>
<protein>
    <submittedName>
        <fullName evidence="1">Toxin-antitoxin system, antitoxin component, ribbon-helix-helix fold protein</fullName>
    </submittedName>
</protein>
<dbReference type="Proteomes" id="UP000071533">
    <property type="component" value="Unassembled WGS sequence"/>
</dbReference>
<reference evidence="1 2" key="1">
    <citation type="submission" date="2016-02" db="EMBL/GenBank/DDBJ databases">
        <authorList>
            <consortium name="Pathogen Informatics"/>
        </authorList>
    </citation>
    <scope>NUCLEOTIDE SEQUENCE [LARGE SCALE GENOMIC DNA]</scope>
    <source>
        <strain evidence="1 2">LSS69</strain>
    </source>
</reference>
<name>A0A0Z8JPZ2_STRSU</name>
<sequence>MAAITLKVSEQDKLFMQAMAKFEGVSLSELIRTKTLEALEDEYDARVADIALAEYEADLANGIEPISWEEMLEELGLTDEDQL</sequence>
<evidence type="ECO:0000313" key="1">
    <source>
        <dbReference type="EMBL" id="CYV57944.1"/>
    </source>
</evidence>
<dbReference type="AlphaFoldDB" id="A0A0Z8JPZ2"/>